<protein>
    <submittedName>
        <fullName evidence="7">Methyl-accepting chemotaxis protein McpC</fullName>
    </submittedName>
</protein>
<comment type="caution">
    <text evidence="7">The sequence shown here is derived from an EMBL/GenBank/DDBJ whole genome shotgun (WGS) entry which is preliminary data.</text>
</comment>
<name>A0A1E3WSX1_9VIBR</name>
<proteinExistence type="inferred from homology"/>
<gene>
    <name evidence="7" type="ORF">VSF3289_00001</name>
</gene>
<dbReference type="SUPFAM" id="SSF103190">
    <property type="entry name" value="Sensory domain-like"/>
    <property type="match status" value="1"/>
</dbReference>
<dbReference type="InterPro" id="IPR029151">
    <property type="entry name" value="Sensor-like_sf"/>
</dbReference>
<dbReference type="Proteomes" id="UP000095131">
    <property type="component" value="Unassembled WGS sequence"/>
</dbReference>
<sequence>MSLLMLISASLIIYSYLTEDFQIKSEKLSVLESNIVNVTFDNNLKQNKDKLLQLGDSINFSNDDSILKSIKSVNEINVDYFDVYFSYANGRVISSLENGEIVDFDGSKRTWFLGAISTPESVYISTPYQDALTSQYVVTLSKAVVYGDNRIGVVSIDLTASSLTKGVEDKEYIFHFDNGIIWLSSNENIIGNNINDIDDIYNSLKPKELYIYEKDDNSVVSFYKNNALYGQSIVITDQNSNAHSKDIMLISSLFMLIFVVFTLMCVSLFFVKKEIKNIPIIVSWLDKISEGDFVQVNISKSNNELDLIVNSISQILIKLSGVIQSSVDVSSNVNKSSNELTFVMENASKNIQDELAQIEGISTAISELSSTSKEVSSNASQAEDEAVKAIVNVNKGYDYLEQSQLLNQHINNSIKETASMIEILKNKAIDIGEVTNVISSISDQTNLLALNAAIEAARAGEQGRGFAVVADEVRSLAAKTQSSTTNIQNIISSLQELSKKANDNMILNVESIQESVLLSTNVKLSFDEISQSVQSISDINTLVATASQEQFYVTEEISKNTTRVFDLVNENVAVINQTQQATKELSLLAEMQDKELSFFTING</sequence>
<dbReference type="CDD" id="cd11386">
    <property type="entry name" value="MCP_signal"/>
    <property type="match status" value="1"/>
</dbReference>
<keyword evidence="5" id="KW-0472">Membrane</keyword>
<dbReference type="SMART" id="SM00283">
    <property type="entry name" value="MA"/>
    <property type="match status" value="1"/>
</dbReference>
<evidence type="ECO:0000313" key="8">
    <source>
        <dbReference type="Proteomes" id="UP000095131"/>
    </source>
</evidence>
<feature type="domain" description="Methyl-accepting transducer" evidence="6">
    <location>
        <begin position="329"/>
        <end position="565"/>
    </location>
</feature>
<evidence type="ECO:0000313" key="7">
    <source>
        <dbReference type="EMBL" id="ODS12820.1"/>
    </source>
</evidence>
<keyword evidence="2 4" id="KW-0807">Transducer</keyword>
<evidence type="ECO:0000256" key="3">
    <source>
        <dbReference type="ARBA" id="ARBA00029447"/>
    </source>
</evidence>
<dbReference type="InterPro" id="IPR004089">
    <property type="entry name" value="MCPsignal_dom"/>
</dbReference>
<comment type="similarity">
    <text evidence="3">Belongs to the methyl-accepting chemotaxis (MCP) protein family.</text>
</comment>
<dbReference type="FunFam" id="1.10.287.950:FF:000001">
    <property type="entry name" value="Methyl-accepting chemotaxis sensory transducer"/>
    <property type="match status" value="1"/>
</dbReference>
<dbReference type="GO" id="GO:0006935">
    <property type="term" value="P:chemotaxis"/>
    <property type="evidence" value="ECO:0007669"/>
    <property type="project" value="UniProtKB-ARBA"/>
</dbReference>
<accession>A0A1E3WSX1</accession>
<evidence type="ECO:0000256" key="1">
    <source>
        <dbReference type="ARBA" id="ARBA00004533"/>
    </source>
</evidence>
<dbReference type="Pfam" id="PF00015">
    <property type="entry name" value="MCPsignal"/>
    <property type="match status" value="1"/>
</dbReference>
<feature type="transmembrane region" description="Helical" evidence="5">
    <location>
        <begin position="247"/>
        <end position="271"/>
    </location>
</feature>
<dbReference type="PANTHER" id="PTHR32089:SF33">
    <property type="entry name" value="TOXIN COREGULATED PILUS BIOSYNTHESIS PROTEIN I"/>
    <property type="match status" value="1"/>
</dbReference>
<evidence type="ECO:0000259" key="6">
    <source>
        <dbReference type="PROSITE" id="PS50111"/>
    </source>
</evidence>
<evidence type="ECO:0000256" key="2">
    <source>
        <dbReference type="ARBA" id="ARBA00023224"/>
    </source>
</evidence>
<dbReference type="EMBL" id="MDCJ01000001">
    <property type="protein sequence ID" value="ODS12820.1"/>
    <property type="molecule type" value="Genomic_DNA"/>
</dbReference>
<dbReference type="GO" id="GO:0005886">
    <property type="term" value="C:plasma membrane"/>
    <property type="evidence" value="ECO:0007669"/>
    <property type="project" value="UniProtKB-SubCell"/>
</dbReference>
<evidence type="ECO:0000256" key="4">
    <source>
        <dbReference type="PROSITE-ProRule" id="PRU00284"/>
    </source>
</evidence>
<organism evidence="7 8">
    <name type="scientific">Vibrio scophthalmi</name>
    <dbReference type="NCBI Taxonomy" id="45658"/>
    <lineage>
        <taxon>Bacteria</taxon>
        <taxon>Pseudomonadati</taxon>
        <taxon>Pseudomonadota</taxon>
        <taxon>Gammaproteobacteria</taxon>
        <taxon>Vibrionales</taxon>
        <taxon>Vibrionaceae</taxon>
        <taxon>Vibrio</taxon>
    </lineage>
</organism>
<dbReference type="Pfam" id="PF22673">
    <property type="entry name" value="MCP-like_PDC_1"/>
    <property type="match status" value="1"/>
</dbReference>
<dbReference type="SUPFAM" id="SSF58104">
    <property type="entry name" value="Methyl-accepting chemotaxis protein (MCP) signaling domain"/>
    <property type="match status" value="1"/>
</dbReference>
<evidence type="ECO:0000256" key="5">
    <source>
        <dbReference type="SAM" id="Phobius"/>
    </source>
</evidence>
<dbReference type="PATRIC" id="fig|45658.8.peg.1"/>
<dbReference type="Gene3D" id="1.10.287.950">
    <property type="entry name" value="Methyl-accepting chemotaxis protein"/>
    <property type="match status" value="1"/>
</dbReference>
<dbReference type="Gene3D" id="3.30.450.20">
    <property type="entry name" value="PAS domain"/>
    <property type="match status" value="1"/>
</dbReference>
<dbReference type="AlphaFoldDB" id="A0A1E3WSX1"/>
<dbReference type="PANTHER" id="PTHR32089">
    <property type="entry name" value="METHYL-ACCEPTING CHEMOTAXIS PROTEIN MCPB"/>
    <property type="match status" value="1"/>
</dbReference>
<keyword evidence="5" id="KW-1133">Transmembrane helix</keyword>
<keyword evidence="5" id="KW-0812">Transmembrane</keyword>
<dbReference type="GO" id="GO:0007165">
    <property type="term" value="P:signal transduction"/>
    <property type="evidence" value="ECO:0007669"/>
    <property type="project" value="UniProtKB-KW"/>
</dbReference>
<dbReference type="CDD" id="cd18773">
    <property type="entry name" value="PDC1_HK_sensor"/>
    <property type="match status" value="1"/>
</dbReference>
<comment type="subcellular location">
    <subcellularLocation>
        <location evidence="1">Cell inner membrane</location>
    </subcellularLocation>
</comment>
<dbReference type="PROSITE" id="PS50111">
    <property type="entry name" value="CHEMOTAXIS_TRANSDUC_2"/>
    <property type="match status" value="1"/>
</dbReference>
<reference evidence="7 8" key="1">
    <citation type="submission" date="2016-08" db="EMBL/GenBank/DDBJ databases">
        <title>Genome sequencing of Vibrio scophthalmi strain FP3289, an isolated from Paralichthys olivaceus.</title>
        <authorList>
            <person name="Han H.-J."/>
        </authorList>
    </citation>
    <scope>NUCLEOTIDE SEQUENCE [LARGE SCALE GENOMIC DNA]</scope>
    <source>
        <strain evidence="7 8">FP3289</strain>
    </source>
</reference>